<evidence type="ECO:0000256" key="5">
    <source>
        <dbReference type="ARBA" id="ARBA00022801"/>
    </source>
</evidence>
<dbReference type="InterPro" id="IPR047112">
    <property type="entry name" value="RecG/Mfd"/>
</dbReference>
<dbReference type="NCBIfam" id="TIGR00643">
    <property type="entry name" value="recG"/>
    <property type="match status" value="1"/>
</dbReference>
<evidence type="ECO:0000313" key="18">
    <source>
        <dbReference type="EMBL" id="MEQ2371238.1"/>
    </source>
</evidence>
<evidence type="ECO:0000256" key="15">
    <source>
        <dbReference type="RuleBase" id="RU363016"/>
    </source>
</evidence>
<keyword evidence="7 15" id="KW-0067">ATP-binding</keyword>
<dbReference type="Gene3D" id="3.40.50.300">
    <property type="entry name" value="P-loop containing nucleotide triphosphate hydrolases"/>
    <property type="match status" value="2"/>
</dbReference>
<dbReference type="PROSITE" id="PS51194">
    <property type="entry name" value="HELICASE_CTER"/>
    <property type="match status" value="1"/>
</dbReference>
<evidence type="ECO:0000256" key="6">
    <source>
        <dbReference type="ARBA" id="ARBA00022806"/>
    </source>
</evidence>
<dbReference type="InterPro" id="IPR014001">
    <property type="entry name" value="Helicase_ATP-bd"/>
</dbReference>
<keyword evidence="8" id="KW-0238">DNA-binding</keyword>
<sequence length="686" mass="77282">MNDKTPLRELKGVGDKTEKLFQKIGITTTEELLRYYPRTYDVYEEPVEIASAQEDKTISIRATVTSSIYINQVRNLQVLTTTVADSSGRLPVAWFNAPYLRGTLKKGSVFIFRGKLSRKKGRLQMEHPEIFTPAAYEEIVHSMQPVYGLTKGLSNKAITKLVHQVLDTRPLHGEYLPEEIRERYQLADDNYAVRTIHFPKNMQELLTARKRLVFDEFLLFVLAVQLLKEKTEEAPNTFSMKPVWTTEEIIEGLPYELTNAQKNVWHEIERDLSGHKLMSRLVQGDVGSGKTVIAFLTMVLSAENGFQSALMVPTEVLANQHYEGFLKLMEEQNITSCHPVLLTGSTTAKQKREIYAKIASGEVNVIIGTHALIQEKVEYKSLGLVITDEQHRFGVRQREALTTRGNPPHVLVMSATPIPRTLAIILYGDLDISIIDELPAKRLPIKNCVVGTSYRPKAYSFIEKQVQMGRQAYVICPMVEESEGLDAENVTDYARKLKEVLPGEIRVDILHGKMKPKEKNKIMEAFASGEIQVLVSTTVVEVGVNVPNATVMMVENAERFGLAQLHQLRGRVGRGEHQSYCIFIQGNNEEDTSKRLKILNESNDGFYIAGEDLKLRGPGDLFGIRQSGLMEFKIGDIYNDAGILKNASEAAGEILALDFDLRLPQHEALKERLMGYMSEDLENLGI</sequence>
<evidence type="ECO:0000256" key="4">
    <source>
        <dbReference type="ARBA" id="ARBA00022763"/>
    </source>
</evidence>
<protein>
    <recommendedName>
        <fullName evidence="2 15">ATP-dependent DNA helicase RecG</fullName>
        <ecNumber evidence="13 15">5.6.2.4</ecNumber>
    </recommendedName>
</protein>
<dbReference type="InterPro" id="IPR045562">
    <property type="entry name" value="RecG_dom3_C"/>
</dbReference>
<evidence type="ECO:0000256" key="1">
    <source>
        <dbReference type="ARBA" id="ARBA00007504"/>
    </source>
</evidence>
<comment type="function">
    <text evidence="15">Plays a critical role in recombination and DNA repair. Helps process Holliday junction intermediates to mature products by catalyzing branch migration. Has replication fork regression activity, unwinds stalled or blocked replication forks to make a HJ that can be resolved. Has a DNA unwinding activity characteristic of a DNA helicase with 3'-5' polarity.</text>
</comment>
<dbReference type="PROSITE" id="PS51192">
    <property type="entry name" value="HELICASE_ATP_BIND_1"/>
    <property type="match status" value="1"/>
</dbReference>
<dbReference type="SUPFAM" id="SSF52540">
    <property type="entry name" value="P-loop containing nucleoside triphosphate hydrolases"/>
    <property type="match status" value="2"/>
</dbReference>
<gene>
    <name evidence="18" type="primary">recG</name>
    <name evidence="18" type="ORF">WMO28_09830</name>
</gene>
<dbReference type="NCBIfam" id="NF008165">
    <property type="entry name" value="PRK10917.1-3"/>
    <property type="match status" value="1"/>
</dbReference>
<dbReference type="NCBIfam" id="NF008168">
    <property type="entry name" value="PRK10917.2-2"/>
    <property type="match status" value="1"/>
</dbReference>
<dbReference type="InterPro" id="IPR001650">
    <property type="entry name" value="Helicase_C-like"/>
</dbReference>
<evidence type="ECO:0000259" key="17">
    <source>
        <dbReference type="PROSITE" id="PS51194"/>
    </source>
</evidence>
<dbReference type="InterPro" id="IPR011545">
    <property type="entry name" value="DEAD/DEAH_box_helicase_dom"/>
</dbReference>
<feature type="domain" description="Helicase C-terminal" evidence="17">
    <location>
        <begin position="454"/>
        <end position="614"/>
    </location>
</feature>
<evidence type="ECO:0000256" key="11">
    <source>
        <dbReference type="ARBA" id="ARBA00023235"/>
    </source>
</evidence>
<dbReference type="InterPro" id="IPR033454">
    <property type="entry name" value="RecG_wedge"/>
</dbReference>
<comment type="catalytic activity">
    <reaction evidence="12 15">
        <text>Couples ATP hydrolysis with the unwinding of duplex DNA by translocating in the 3'-5' direction.</text>
        <dbReference type="EC" id="5.6.2.4"/>
    </reaction>
</comment>
<evidence type="ECO:0000256" key="12">
    <source>
        <dbReference type="ARBA" id="ARBA00034617"/>
    </source>
</evidence>
<dbReference type="InterPro" id="IPR004609">
    <property type="entry name" value="ATP-dep_DNA_helicase_RecG"/>
</dbReference>
<proteinExistence type="inferred from homology"/>
<evidence type="ECO:0000256" key="14">
    <source>
        <dbReference type="ARBA" id="ARBA00048988"/>
    </source>
</evidence>
<comment type="caution">
    <text evidence="18">The sequence shown here is derived from an EMBL/GenBank/DDBJ whole genome shotgun (WGS) entry which is preliminary data.</text>
</comment>
<dbReference type="Pfam" id="PF17191">
    <property type="entry name" value="RecG_wedge"/>
    <property type="match status" value="1"/>
</dbReference>
<dbReference type="InterPro" id="IPR027417">
    <property type="entry name" value="P-loop_NTPase"/>
</dbReference>
<keyword evidence="11" id="KW-0413">Isomerase</keyword>
<evidence type="ECO:0000256" key="7">
    <source>
        <dbReference type="ARBA" id="ARBA00022840"/>
    </source>
</evidence>
<evidence type="ECO:0000256" key="3">
    <source>
        <dbReference type="ARBA" id="ARBA00022741"/>
    </source>
</evidence>
<keyword evidence="3 15" id="KW-0547">Nucleotide-binding</keyword>
<dbReference type="Pfam" id="PF19833">
    <property type="entry name" value="RecG_dom3_C"/>
    <property type="match status" value="1"/>
</dbReference>
<dbReference type="SUPFAM" id="SSF50249">
    <property type="entry name" value="Nucleic acid-binding proteins"/>
    <property type="match status" value="1"/>
</dbReference>
<evidence type="ECO:0000256" key="10">
    <source>
        <dbReference type="ARBA" id="ARBA00023204"/>
    </source>
</evidence>
<evidence type="ECO:0000256" key="2">
    <source>
        <dbReference type="ARBA" id="ARBA00017846"/>
    </source>
</evidence>
<evidence type="ECO:0000259" key="16">
    <source>
        <dbReference type="PROSITE" id="PS51192"/>
    </source>
</evidence>
<dbReference type="InterPro" id="IPR012340">
    <property type="entry name" value="NA-bd_OB-fold"/>
</dbReference>
<dbReference type="GO" id="GO:0016787">
    <property type="term" value="F:hydrolase activity"/>
    <property type="evidence" value="ECO:0007669"/>
    <property type="project" value="UniProtKB-KW"/>
</dbReference>
<dbReference type="Pfam" id="PF00271">
    <property type="entry name" value="Helicase_C"/>
    <property type="match status" value="1"/>
</dbReference>
<keyword evidence="19" id="KW-1185">Reference proteome</keyword>
<dbReference type="PANTHER" id="PTHR47964:SF1">
    <property type="entry name" value="ATP-DEPENDENT DNA HELICASE HOMOLOG RECG, CHLOROPLASTIC"/>
    <property type="match status" value="1"/>
</dbReference>
<comment type="similarity">
    <text evidence="1 15">Belongs to the helicase family. RecG subfamily.</text>
</comment>
<feature type="domain" description="Helicase ATP-binding" evidence="16">
    <location>
        <begin position="271"/>
        <end position="435"/>
    </location>
</feature>
<dbReference type="SMART" id="SM00490">
    <property type="entry name" value="HELICc"/>
    <property type="match status" value="1"/>
</dbReference>
<evidence type="ECO:0000256" key="9">
    <source>
        <dbReference type="ARBA" id="ARBA00023172"/>
    </source>
</evidence>
<keyword evidence="5 15" id="KW-0378">Hydrolase</keyword>
<dbReference type="PANTHER" id="PTHR47964">
    <property type="entry name" value="ATP-DEPENDENT DNA HELICASE HOMOLOG RECG, CHLOROPLASTIC"/>
    <property type="match status" value="1"/>
</dbReference>
<evidence type="ECO:0000313" key="19">
    <source>
        <dbReference type="Proteomes" id="UP001473063"/>
    </source>
</evidence>
<accession>A0ABV1BF35</accession>
<dbReference type="SMART" id="SM00487">
    <property type="entry name" value="DEXDc"/>
    <property type="match status" value="1"/>
</dbReference>
<keyword evidence="6 15" id="KW-0347">Helicase</keyword>
<dbReference type="RefSeq" id="WP_349056850.1">
    <property type="nucleotide sequence ID" value="NZ_JBBMEJ010000010.1"/>
</dbReference>
<keyword evidence="4 15" id="KW-0227">DNA damage</keyword>
<keyword evidence="9 15" id="KW-0233">DNA recombination</keyword>
<dbReference type="Gene3D" id="2.40.50.140">
    <property type="entry name" value="Nucleic acid-binding proteins"/>
    <property type="match status" value="1"/>
</dbReference>
<evidence type="ECO:0000256" key="13">
    <source>
        <dbReference type="ARBA" id="ARBA00034808"/>
    </source>
</evidence>
<dbReference type="Proteomes" id="UP001473063">
    <property type="component" value="Unassembled WGS sequence"/>
</dbReference>
<comment type="catalytic activity">
    <reaction evidence="14 15">
        <text>ATP + H2O = ADP + phosphate + H(+)</text>
        <dbReference type="Rhea" id="RHEA:13065"/>
        <dbReference type="ChEBI" id="CHEBI:15377"/>
        <dbReference type="ChEBI" id="CHEBI:15378"/>
        <dbReference type="ChEBI" id="CHEBI:30616"/>
        <dbReference type="ChEBI" id="CHEBI:43474"/>
        <dbReference type="ChEBI" id="CHEBI:456216"/>
        <dbReference type="EC" id="5.6.2.4"/>
    </reaction>
</comment>
<organism evidence="18 19">
    <name type="scientific">Blautia aquisgranensis</name>
    <dbReference type="NCBI Taxonomy" id="3133153"/>
    <lineage>
        <taxon>Bacteria</taxon>
        <taxon>Bacillati</taxon>
        <taxon>Bacillota</taxon>
        <taxon>Clostridia</taxon>
        <taxon>Lachnospirales</taxon>
        <taxon>Lachnospiraceae</taxon>
        <taxon>Blautia</taxon>
    </lineage>
</organism>
<dbReference type="Pfam" id="PF00270">
    <property type="entry name" value="DEAD"/>
    <property type="match status" value="1"/>
</dbReference>
<reference evidence="18 19" key="1">
    <citation type="submission" date="2024-03" db="EMBL/GenBank/DDBJ databases">
        <title>Human intestinal bacterial collection.</title>
        <authorList>
            <person name="Pauvert C."/>
            <person name="Hitch T.C.A."/>
            <person name="Clavel T."/>
        </authorList>
    </citation>
    <scope>NUCLEOTIDE SEQUENCE [LARGE SCALE GENOMIC DNA]</scope>
    <source>
        <strain evidence="18 19">CLA-JM-H16</strain>
    </source>
</reference>
<dbReference type="EMBL" id="JBBMEJ010000010">
    <property type="protein sequence ID" value="MEQ2371238.1"/>
    <property type="molecule type" value="Genomic_DNA"/>
</dbReference>
<dbReference type="EC" id="5.6.2.4" evidence="13 15"/>
<keyword evidence="10 15" id="KW-0234">DNA repair</keyword>
<name>A0ABV1BF35_9FIRM</name>
<dbReference type="CDD" id="cd17992">
    <property type="entry name" value="DEXHc_RecG"/>
    <property type="match status" value="1"/>
</dbReference>
<evidence type="ECO:0000256" key="8">
    <source>
        <dbReference type="ARBA" id="ARBA00023125"/>
    </source>
</evidence>
<dbReference type="CDD" id="cd04488">
    <property type="entry name" value="RecG_wedge_OBF"/>
    <property type="match status" value="1"/>
</dbReference>
<dbReference type="GO" id="GO:0003678">
    <property type="term" value="F:DNA helicase activity"/>
    <property type="evidence" value="ECO:0007669"/>
    <property type="project" value="UniProtKB-EC"/>
</dbReference>